<dbReference type="InterPro" id="IPR052954">
    <property type="entry name" value="GPCR-Ligand_Int"/>
</dbReference>
<dbReference type="Pfam" id="PF00001">
    <property type="entry name" value="7tm_1"/>
    <property type="match status" value="1"/>
</dbReference>
<feature type="transmembrane region" description="Helical" evidence="5">
    <location>
        <begin position="434"/>
        <end position="456"/>
    </location>
</feature>
<reference evidence="9" key="1">
    <citation type="submission" date="2012-12" db="EMBL/GenBank/DDBJ databases">
        <authorList>
            <person name="Hellsten U."/>
            <person name="Grimwood J."/>
            <person name="Chapman J.A."/>
            <person name="Shapiro H."/>
            <person name="Aerts A."/>
            <person name="Otillar R.P."/>
            <person name="Terry A.Y."/>
            <person name="Boore J.L."/>
            <person name="Simakov O."/>
            <person name="Marletaz F."/>
            <person name="Cho S.-J."/>
            <person name="Edsinger-Gonzales E."/>
            <person name="Havlak P."/>
            <person name="Kuo D.-H."/>
            <person name="Larsson T."/>
            <person name="Lv J."/>
            <person name="Arendt D."/>
            <person name="Savage R."/>
            <person name="Osoegawa K."/>
            <person name="de Jong P."/>
            <person name="Lindberg D.R."/>
            <person name="Seaver E.C."/>
            <person name="Weisblat D.A."/>
            <person name="Putnam N.H."/>
            <person name="Grigoriev I.V."/>
            <person name="Rokhsar D.S."/>
        </authorList>
    </citation>
    <scope>NUCLEOTIDE SEQUENCE</scope>
    <source>
        <strain evidence="9">I ESC-2004</strain>
    </source>
</reference>
<dbReference type="Proteomes" id="UP000014760">
    <property type="component" value="Unassembled WGS sequence"/>
</dbReference>
<feature type="transmembrane region" description="Helical" evidence="5">
    <location>
        <begin position="261"/>
        <end position="279"/>
    </location>
</feature>
<proteinExistence type="predicted"/>
<evidence type="ECO:0000313" key="8">
    <source>
        <dbReference type="EnsemblMetazoa" id="CapteP207406"/>
    </source>
</evidence>
<keyword evidence="3 5" id="KW-1133">Transmembrane helix</keyword>
<dbReference type="PROSITE" id="PS00237">
    <property type="entry name" value="G_PROTEIN_RECEP_F1_1"/>
    <property type="match status" value="1"/>
</dbReference>
<evidence type="ECO:0000256" key="2">
    <source>
        <dbReference type="ARBA" id="ARBA00022692"/>
    </source>
</evidence>
<dbReference type="EMBL" id="KB302197">
    <property type="protein sequence ID" value="ELU04604.1"/>
    <property type="molecule type" value="Genomic_DNA"/>
</dbReference>
<feature type="transmembrane region" description="Helical" evidence="5">
    <location>
        <begin position="189"/>
        <end position="209"/>
    </location>
</feature>
<organism evidence="7">
    <name type="scientific">Capitella teleta</name>
    <name type="common">Polychaete worm</name>
    <dbReference type="NCBI Taxonomy" id="283909"/>
    <lineage>
        <taxon>Eukaryota</taxon>
        <taxon>Metazoa</taxon>
        <taxon>Spiralia</taxon>
        <taxon>Lophotrochozoa</taxon>
        <taxon>Annelida</taxon>
        <taxon>Polychaeta</taxon>
        <taxon>Sedentaria</taxon>
        <taxon>Scolecida</taxon>
        <taxon>Capitellidae</taxon>
        <taxon>Capitella</taxon>
    </lineage>
</organism>
<evidence type="ECO:0000256" key="4">
    <source>
        <dbReference type="ARBA" id="ARBA00023136"/>
    </source>
</evidence>
<protein>
    <recommendedName>
        <fullName evidence="6">G-protein coupled receptors family 1 profile domain-containing protein</fullName>
    </recommendedName>
</protein>
<evidence type="ECO:0000313" key="9">
    <source>
        <dbReference type="Proteomes" id="UP000014760"/>
    </source>
</evidence>
<reference evidence="7 9" key="2">
    <citation type="journal article" date="2013" name="Nature">
        <title>Insights into bilaterian evolution from three spiralian genomes.</title>
        <authorList>
            <person name="Simakov O."/>
            <person name="Marletaz F."/>
            <person name="Cho S.J."/>
            <person name="Edsinger-Gonzales E."/>
            <person name="Havlak P."/>
            <person name="Hellsten U."/>
            <person name="Kuo D.H."/>
            <person name="Larsson T."/>
            <person name="Lv J."/>
            <person name="Arendt D."/>
            <person name="Savage R."/>
            <person name="Osoegawa K."/>
            <person name="de Jong P."/>
            <person name="Grimwood J."/>
            <person name="Chapman J.A."/>
            <person name="Shapiro H."/>
            <person name="Aerts A."/>
            <person name="Otillar R.P."/>
            <person name="Terry A.Y."/>
            <person name="Boore J.L."/>
            <person name="Grigoriev I.V."/>
            <person name="Lindberg D.R."/>
            <person name="Seaver E.C."/>
            <person name="Weisblat D.A."/>
            <person name="Putnam N.H."/>
            <person name="Rokhsar D.S."/>
        </authorList>
    </citation>
    <scope>NUCLEOTIDE SEQUENCE</scope>
    <source>
        <strain evidence="7 9">I ESC-2004</strain>
    </source>
</reference>
<dbReference type="HOGENOM" id="CLU_550122_0_0_1"/>
<dbReference type="GO" id="GO:0004930">
    <property type="term" value="F:G protein-coupled receptor activity"/>
    <property type="evidence" value="ECO:0007669"/>
    <property type="project" value="InterPro"/>
</dbReference>
<evidence type="ECO:0000256" key="5">
    <source>
        <dbReference type="SAM" id="Phobius"/>
    </source>
</evidence>
<dbReference type="Gene3D" id="1.20.1070.10">
    <property type="entry name" value="Rhodopsin 7-helix transmembrane proteins"/>
    <property type="match status" value="1"/>
</dbReference>
<accession>R7UF52</accession>
<gene>
    <name evidence="7" type="ORF">CAPTEDRAFT_207406</name>
</gene>
<evidence type="ECO:0000313" key="7">
    <source>
        <dbReference type="EMBL" id="ELU04604.1"/>
    </source>
</evidence>
<reference evidence="8" key="3">
    <citation type="submission" date="2015-06" db="UniProtKB">
        <authorList>
            <consortium name="EnsemblMetazoa"/>
        </authorList>
    </citation>
    <scope>IDENTIFICATION</scope>
</reference>
<dbReference type="AlphaFoldDB" id="R7UF52"/>
<keyword evidence="9" id="KW-1185">Reference proteome</keyword>
<feature type="transmembrane region" description="Helical" evidence="5">
    <location>
        <begin position="392"/>
        <end position="414"/>
    </location>
</feature>
<dbReference type="EMBL" id="AMQN01001408">
    <property type="status" value="NOT_ANNOTATED_CDS"/>
    <property type="molecule type" value="Genomic_DNA"/>
</dbReference>
<feature type="transmembrane region" description="Helical" evidence="5">
    <location>
        <begin position="300"/>
        <end position="320"/>
    </location>
</feature>
<dbReference type="InterPro" id="IPR017452">
    <property type="entry name" value="GPCR_Rhodpsn_7TM"/>
</dbReference>
<feature type="transmembrane region" description="Helical" evidence="5">
    <location>
        <begin position="221"/>
        <end position="241"/>
    </location>
</feature>
<dbReference type="OrthoDB" id="9990906at2759"/>
<feature type="transmembrane region" description="Helical" evidence="5">
    <location>
        <begin position="350"/>
        <end position="371"/>
    </location>
</feature>
<feature type="domain" description="G-protein coupled receptors family 1 profile" evidence="6">
    <location>
        <begin position="201"/>
        <end position="454"/>
    </location>
</feature>
<evidence type="ECO:0000259" key="6">
    <source>
        <dbReference type="PROSITE" id="PS50262"/>
    </source>
</evidence>
<dbReference type="InterPro" id="IPR000276">
    <property type="entry name" value="GPCR_Rhodpsn"/>
</dbReference>
<evidence type="ECO:0000256" key="3">
    <source>
        <dbReference type="ARBA" id="ARBA00022989"/>
    </source>
</evidence>
<name>R7UF52_CAPTE</name>
<dbReference type="PROSITE" id="PS50262">
    <property type="entry name" value="G_PROTEIN_RECEP_F1_2"/>
    <property type="match status" value="1"/>
</dbReference>
<keyword evidence="2 5" id="KW-0812">Transmembrane</keyword>
<evidence type="ECO:0000256" key="1">
    <source>
        <dbReference type="ARBA" id="ARBA00004370"/>
    </source>
</evidence>
<dbReference type="GO" id="GO:0016020">
    <property type="term" value="C:membrane"/>
    <property type="evidence" value="ECO:0007669"/>
    <property type="project" value="UniProtKB-SubCell"/>
</dbReference>
<dbReference type="OMA" id="HAPKWIT"/>
<comment type="subcellular location">
    <subcellularLocation>
        <location evidence="1">Membrane</location>
    </subcellularLocation>
</comment>
<dbReference type="PANTHER" id="PTHR46641:SF25">
    <property type="entry name" value="CNMAMIDE RECEPTOR-RELATED"/>
    <property type="match status" value="1"/>
</dbReference>
<dbReference type="PANTHER" id="PTHR46641">
    <property type="entry name" value="FMRFAMIDE RECEPTOR-RELATED"/>
    <property type="match status" value="1"/>
</dbReference>
<keyword evidence="4 5" id="KW-0472">Membrane</keyword>
<dbReference type="EnsemblMetazoa" id="CapteT207406">
    <property type="protein sequence ID" value="CapteP207406"/>
    <property type="gene ID" value="CapteG207406"/>
</dbReference>
<sequence length="496" mass="57020">MKTECQKSRDWSKENHTADKLASGNTKYTEEKNGSIALTPNIIEVDLSLKRRDDYQISVINSNAVWSHAKGRYSLTGPRLTDCVYCCEYYIPNMHCQLLVSSLVPHKNGSLVLDLRRRNTWRAEMVFIRSPLLIARSICDAANLRFIAMESFEETVSTLPTDQVTTPPHTEDSSVTYWQEAIGWKIDLYFTPLCIGCGVTTNFLAFCVLCQPYWRRCSTGLYMAVISIFDSVALLYGLFFWLRKHYEFDMFTKTACKPVNFFFYFAIHFDVMSLVAMTTERFVAVRFPMKAPMWCTVRNARIVLGLLALSIIGLNAHFFWTWGWVDGKCSIYKEHAFFAKYAYAWIDASLYSFIPTSSLAILNILIISTVTRPDKTLQKSNNQKQASQHITFMLLVTTSAFLVLTGPLTVLNVVKTVWRANERPGTYDYAVYTLSRRVLVALMYTNHAVNFWLYSLSGSRFRADLRGLLEKVFCRRRINLDRATSLRDLSTSQTKY</sequence>
<dbReference type="STRING" id="283909.R7UF52"/>
<dbReference type="SUPFAM" id="SSF81321">
    <property type="entry name" value="Family A G protein-coupled receptor-like"/>
    <property type="match status" value="1"/>
</dbReference>
<dbReference type="CDD" id="cd14978">
    <property type="entry name" value="7tmA_FMRFamide_R-like"/>
    <property type="match status" value="1"/>
</dbReference>